<dbReference type="PROSITE" id="PS00028">
    <property type="entry name" value="ZINC_FINGER_C2H2_1"/>
    <property type="match status" value="1"/>
</dbReference>
<name>L8Y9C1_TUPCH</name>
<dbReference type="Gene3D" id="3.30.160.60">
    <property type="entry name" value="Classic Zinc Finger"/>
    <property type="match status" value="1"/>
</dbReference>
<dbReference type="InParanoid" id="L8Y9C1"/>
<evidence type="ECO:0000256" key="11">
    <source>
        <dbReference type="PROSITE-ProRule" id="PRU00042"/>
    </source>
</evidence>
<keyword evidence="3" id="KW-0479">Metal-binding</keyword>
<dbReference type="PANTHER" id="PTHR45925">
    <property type="entry name" value="ZINC FINGER PROTEIN"/>
    <property type="match status" value="1"/>
</dbReference>
<evidence type="ECO:0000256" key="1">
    <source>
        <dbReference type="ARBA" id="ARBA00004123"/>
    </source>
</evidence>
<dbReference type="InterPro" id="IPR036236">
    <property type="entry name" value="Znf_C2H2_sf"/>
</dbReference>
<keyword evidence="5 11" id="KW-0863">Zinc-finger</keyword>
<keyword evidence="8" id="KW-0238">DNA-binding</keyword>
<dbReference type="GO" id="GO:0005634">
    <property type="term" value="C:nucleus"/>
    <property type="evidence" value="ECO:0007669"/>
    <property type="project" value="UniProtKB-SubCell"/>
</dbReference>
<evidence type="ECO:0000256" key="2">
    <source>
        <dbReference type="ARBA" id="ARBA00006991"/>
    </source>
</evidence>
<dbReference type="InterPro" id="IPR013087">
    <property type="entry name" value="Znf_C2H2_type"/>
</dbReference>
<gene>
    <name evidence="13" type="ORF">TREES_T100021200</name>
</gene>
<dbReference type="GO" id="GO:0008270">
    <property type="term" value="F:zinc ion binding"/>
    <property type="evidence" value="ECO:0007669"/>
    <property type="project" value="UniProtKB-KW"/>
</dbReference>
<proteinExistence type="inferred from homology"/>
<evidence type="ECO:0000259" key="12">
    <source>
        <dbReference type="PROSITE" id="PS50157"/>
    </source>
</evidence>
<evidence type="ECO:0000256" key="5">
    <source>
        <dbReference type="ARBA" id="ARBA00022771"/>
    </source>
</evidence>
<evidence type="ECO:0000256" key="6">
    <source>
        <dbReference type="ARBA" id="ARBA00022833"/>
    </source>
</evidence>
<dbReference type="Pfam" id="PF00096">
    <property type="entry name" value="zf-C2H2"/>
    <property type="match status" value="1"/>
</dbReference>
<dbReference type="EMBL" id="KB366204">
    <property type="protein sequence ID" value="ELV10966.1"/>
    <property type="molecule type" value="Genomic_DNA"/>
</dbReference>
<reference evidence="14" key="1">
    <citation type="submission" date="2012-07" db="EMBL/GenBank/DDBJ databases">
        <title>Genome of the Chinese tree shrew, a rising model animal genetically related to primates.</title>
        <authorList>
            <person name="Zhang G."/>
            <person name="Fan Y."/>
            <person name="Yao Y."/>
            <person name="Huang Z."/>
        </authorList>
    </citation>
    <scope>NUCLEOTIDE SEQUENCE [LARGE SCALE GENOMIC DNA]</scope>
</reference>
<evidence type="ECO:0000256" key="7">
    <source>
        <dbReference type="ARBA" id="ARBA00023015"/>
    </source>
</evidence>
<evidence type="ECO:0000256" key="4">
    <source>
        <dbReference type="ARBA" id="ARBA00022737"/>
    </source>
</evidence>
<dbReference type="SUPFAM" id="SSF57667">
    <property type="entry name" value="beta-beta-alpha zinc fingers"/>
    <property type="match status" value="1"/>
</dbReference>
<evidence type="ECO:0000313" key="14">
    <source>
        <dbReference type="Proteomes" id="UP000011518"/>
    </source>
</evidence>
<feature type="domain" description="C2H2-type" evidence="12">
    <location>
        <begin position="56"/>
        <end position="83"/>
    </location>
</feature>
<dbReference type="InterPro" id="IPR051967">
    <property type="entry name" value="Krueppel_C2H2-ZF"/>
</dbReference>
<organism evidence="13 14">
    <name type="scientific">Tupaia chinensis</name>
    <name type="common">Chinese tree shrew</name>
    <name type="synonym">Tupaia belangeri chinensis</name>
    <dbReference type="NCBI Taxonomy" id="246437"/>
    <lineage>
        <taxon>Eukaryota</taxon>
        <taxon>Metazoa</taxon>
        <taxon>Chordata</taxon>
        <taxon>Craniata</taxon>
        <taxon>Vertebrata</taxon>
        <taxon>Euteleostomi</taxon>
        <taxon>Mammalia</taxon>
        <taxon>Eutheria</taxon>
        <taxon>Euarchontoglires</taxon>
        <taxon>Scandentia</taxon>
        <taxon>Tupaiidae</taxon>
        <taxon>Tupaia</taxon>
    </lineage>
</organism>
<protein>
    <submittedName>
        <fullName evidence="13">Zinc finger protein 536</fullName>
    </submittedName>
</protein>
<comment type="similarity">
    <text evidence="2">Belongs to the krueppel C2H2-type zinc-finger protein family.</text>
</comment>
<evidence type="ECO:0000256" key="9">
    <source>
        <dbReference type="ARBA" id="ARBA00023163"/>
    </source>
</evidence>
<keyword evidence="4" id="KW-0677">Repeat</keyword>
<comment type="subcellular location">
    <subcellularLocation>
        <location evidence="1">Nucleus</location>
    </subcellularLocation>
</comment>
<dbReference type="PANTHER" id="PTHR45925:SF2">
    <property type="entry name" value="ZINC FINGER PROTEIN 536"/>
    <property type="match status" value="1"/>
</dbReference>
<keyword evidence="10" id="KW-0539">Nucleus</keyword>
<keyword evidence="7" id="KW-0805">Transcription regulation</keyword>
<evidence type="ECO:0000256" key="8">
    <source>
        <dbReference type="ARBA" id="ARBA00023125"/>
    </source>
</evidence>
<evidence type="ECO:0000313" key="13">
    <source>
        <dbReference type="EMBL" id="ELV10966.1"/>
    </source>
</evidence>
<sequence length="103" mass="11177">MRCVQTHQKLHHLSRGFQATAAALLQLTDIGEEAGRSAGVQQPALLRDRSLGSAMKDCPYCGKTFRTSHHLKVHLRIHTGEQSGHIQGCCSEEEVAGPAGFLT</sequence>
<dbReference type="AlphaFoldDB" id="L8Y9C1"/>
<keyword evidence="9" id="KW-0804">Transcription</keyword>
<dbReference type="GO" id="GO:0000981">
    <property type="term" value="F:DNA-binding transcription factor activity, RNA polymerase II-specific"/>
    <property type="evidence" value="ECO:0007669"/>
    <property type="project" value="TreeGrafter"/>
</dbReference>
<keyword evidence="14" id="KW-1185">Reference proteome</keyword>
<dbReference type="Proteomes" id="UP000011518">
    <property type="component" value="Unassembled WGS sequence"/>
</dbReference>
<dbReference type="FunFam" id="3.30.160.60:FF:000625">
    <property type="entry name" value="Zinc finger protein 536"/>
    <property type="match status" value="1"/>
</dbReference>
<dbReference type="PROSITE" id="PS50157">
    <property type="entry name" value="ZINC_FINGER_C2H2_2"/>
    <property type="match status" value="1"/>
</dbReference>
<evidence type="ECO:0000256" key="10">
    <source>
        <dbReference type="ARBA" id="ARBA00023242"/>
    </source>
</evidence>
<reference evidence="14" key="2">
    <citation type="journal article" date="2013" name="Nat. Commun.">
        <title>Genome of the Chinese tree shrew.</title>
        <authorList>
            <person name="Fan Y."/>
            <person name="Huang Z.Y."/>
            <person name="Cao C.C."/>
            <person name="Chen C.S."/>
            <person name="Chen Y.X."/>
            <person name="Fan D.D."/>
            <person name="He J."/>
            <person name="Hou H.L."/>
            <person name="Hu L."/>
            <person name="Hu X.T."/>
            <person name="Jiang X.T."/>
            <person name="Lai R."/>
            <person name="Lang Y.S."/>
            <person name="Liang B."/>
            <person name="Liao S.G."/>
            <person name="Mu D."/>
            <person name="Ma Y.Y."/>
            <person name="Niu Y.Y."/>
            <person name="Sun X.Q."/>
            <person name="Xia J.Q."/>
            <person name="Xiao J."/>
            <person name="Xiong Z.Q."/>
            <person name="Xu L."/>
            <person name="Yang L."/>
            <person name="Zhang Y."/>
            <person name="Zhao W."/>
            <person name="Zhao X.D."/>
            <person name="Zheng Y.T."/>
            <person name="Zhou J.M."/>
            <person name="Zhu Y.B."/>
            <person name="Zhang G.J."/>
            <person name="Wang J."/>
            <person name="Yao Y.G."/>
        </authorList>
    </citation>
    <scope>NUCLEOTIDE SEQUENCE [LARGE SCALE GENOMIC DNA]</scope>
</reference>
<evidence type="ECO:0000256" key="3">
    <source>
        <dbReference type="ARBA" id="ARBA00022723"/>
    </source>
</evidence>
<dbReference type="SMART" id="SM00355">
    <property type="entry name" value="ZnF_C2H2"/>
    <property type="match status" value="1"/>
</dbReference>
<dbReference type="GO" id="GO:0000978">
    <property type="term" value="F:RNA polymerase II cis-regulatory region sequence-specific DNA binding"/>
    <property type="evidence" value="ECO:0007669"/>
    <property type="project" value="TreeGrafter"/>
</dbReference>
<accession>L8Y9C1</accession>
<keyword evidence="6" id="KW-0862">Zinc</keyword>